<sequence>MIFLTLLKKGDPKVAAKAFSELRQTEALSKEINNELLELNIQIVSLDSLGESINTSRVPRPEPRPDTPTDSVADVRPSKVFLVLISSHRSTPSPVPAPPPATPASLADSAANQPNASSGGNPFEEDNVEEVFENKIYPVSAVLPRADKEEEKNTNETPKKVKDPTNSFEGDTDGEQHEQVPIEAPPTDHASKVVTREARKVLYLVRTTHEYKAIDTDELSFGLGDDLKVLESEREDQVDELAAQRKS</sequence>
<gene>
    <name evidence="2" type="ORF">CYNAS_LOCUS2355</name>
</gene>
<evidence type="ECO:0000313" key="3">
    <source>
        <dbReference type="Proteomes" id="UP001176961"/>
    </source>
</evidence>
<keyword evidence="3" id="KW-1185">Reference proteome</keyword>
<evidence type="ECO:0000313" key="2">
    <source>
        <dbReference type="EMBL" id="CAJ0590372.1"/>
    </source>
</evidence>
<comment type="caution">
    <text evidence="2">The sequence shown here is derived from an EMBL/GenBank/DDBJ whole genome shotgun (WGS) entry which is preliminary data.</text>
</comment>
<reference evidence="2" key="1">
    <citation type="submission" date="2023-07" db="EMBL/GenBank/DDBJ databases">
        <authorList>
            <consortium name="CYATHOMIX"/>
        </authorList>
    </citation>
    <scope>NUCLEOTIDE SEQUENCE</scope>
    <source>
        <strain evidence="2">N/A</strain>
    </source>
</reference>
<dbReference type="Gene3D" id="2.30.30.40">
    <property type="entry name" value="SH3 Domains"/>
    <property type="match status" value="1"/>
</dbReference>
<evidence type="ECO:0000256" key="1">
    <source>
        <dbReference type="SAM" id="MobiDB-lite"/>
    </source>
</evidence>
<accession>A0AA36DQQ8</accession>
<dbReference type="InterPro" id="IPR036028">
    <property type="entry name" value="SH3-like_dom_sf"/>
</dbReference>
<dbReference type="Proteomes" id="UP001176961">
    <property type="component" value="Unassembled WGS sequence"/>
</dbReference>
<dbReference type="AlphaFoldDB" id="A0AA36DQQ8"/>
<name>A0AA36DQQ8_CYLNA</name>
<protein>
    <submittedName>
        <fullName evidence="2">Uncharacterized protein</fullName>
    </submittedName>
</protein>
<feature type="compositionally biased region" description="Basic and acidic residues" evidence="1">
    <location>
        <begin position="145"/>
        <end position="163"/>
    </location>
</feature>
<feature type="region of interest" description="Disordered" evidence="1">
    <location>
        <begin position="89"/>
        <end position="124"/>
    </location>
</feature>
<feature type="region of interest" description="Disordered" evidence="1">
    <location>
        <begin position="142"/>
        <end position="194"/>
    </location>
</feature>
<dbReference type="EMBL" id="CATQJL010000001">
    <property type="protein sequence ID" value="CAJ0590372.1"/>
    <property type="molecule type" value="Genomic_DNA"/>
</dbReference>
<organism evidence="2 3">
    <name type="scientific">Cylicocyclus nassatus</name>
    <name type="common">Nematode worm</name>
    <dbReference type="NCBI Taxonomy" id="53992"/>
    <lineage>
        <taxon>Eukaryota</taxon>
        <taxon>Metazoa</taxon>
        <taxon>Ecdysozoa</taxon>
        <taxon>Nematoda</taxon>
        <taxon>Chromadorea</taxon>
        <taxon>Rhabditida</taxon>
        <taxon>Rhabditina</taxon>
        <taxon>Rhabditomorpha</taxon>
        <taxon>Strongyloidea</taxon>
        <taxon>Strongylidae</taxon>
        <taxon>Cylicocyclus</taxon>
    </lineage>
</organism>
<feature type="compositionally biased region" description="Pro residues" evidence="1">
    <location>
        <begin position="93"/>
        <end position="102"/>
    </location>
</feature>
<proteinExistence type="predicted"/>
<dbReference type="SUPFAM" id="SSF50044">
    <property type="entry name" value="SH3-domain"/>
    <property type="match status" value="1"/>
</dbReference>
<feature type="region of interest" description="Disordered" evidence="1">
    <location>
        <begin position="53"/>
        <end position="73"/>
    </location>
</feature>